<keyword evidence="4 6" id="KW-1133">Transmembrane helix</keyword>
<comment type="subcellular location">
    <subcellularLocation>
        <location evidence="1">Cell membrane</location>
        <topology evidence="1">Multi-pass membrane protein</topology>
    </subcellularLocation>
</comment>
<dbReference type="InterPro" id="IPR020846">
    <property type="entry name" value="MFS_dom"/>
</dbReference>
<evidence type="ECO:0000256" key="5">
    <source>
        <dbReference type="ARBA" id="ARBA00023136"/>
    </source>
</evidence>
<keyword evidence="2" id="KW-0813">Transport</keyword>
<feature type="signal peptide" evidence="7">
    <location>
        <begin position="1"/>
        <end position="24"/>
    </location>
</feature>
<evidence type="ECO:0000313" key="9">
    <source>
        <dbReference type="EMBL" id="MFD1934570.1"/>
    </source>
</evidence>
<feature type="domain" description="Major facilitator superfamily (MFS) profile" evidence="8">
    <location>
        <begin position="1"/>
        <end position="186"/>
    </location>
</feature>
<dbReference type="PANTHER" id="PTHR42718">
    <property type="entry name" value="MAJOR FACILITATOR SUPERFAMILY MULTIDRUG TRANSPORTER MFSC"/>
    <property type="match status" value="1"/>
</dbReference>
<dbReference type="InterPro" id="IPR011701">
    <property type="entry name" value="MFS"/>
</dbReference>
<dbReference type="EMBL" id="JBHUFV010000035">
    <property type="protein sequence ID" value="MFD1934570.1"/>
    <property type="molecule type" value="Genomic_DNA"/>
</dbReference>
<organism evidence="9 10">
    <name type="scientific">Nonomuraea mangrovi</name>
    <dbReference type="NCBI Taxonomy" id="2316207"/>
    <lineage>
        <taxon>Bacteria</taxon>
        <taxon>Bacillati</taxon>
        <taxon>Actinomycetota</taxon>
        <taxon>Actinomycetes</taxon>
        <taxon>Streptosporangiales</taxon>
        <taxon>Streptosporangiaceae</taxon>
        <taxon>Nonomuraea</taxon>
    </lineage>
</organism>
<feature type="transmembrane region" description="Helical" evidence="6">
    <location>
        <begin position="66"/>
        <end position="84"/>
    </location>
</feature>
<evidence type="ECO:0000256" key="1">
    <source>
        <dbReference type="ARBA" id="ARBA00004651"/>
    </source>
</evidence>
<dbReference type="SUPFAM" id="SSF103473">
    <property type="entry name" value="MFS general substrate transporter"/>
    <property type="match status" value="1"/>
</dbReference>
<dbReference type="Gene3D" id="1.20.1720.10">
    <property type="entry name" value="Multidrug resistance protein D"/>
    <property type="match status" value="1"/>
</dbReference>
<feature type="chain" id="PRO_5045064603" evidence="7">
    <location>
        <begin position="25"/>
        <end position="186"/>
    </location>
</feature>
<dbReference type="RefSeq" id="WP_379574657.1">
    <property type="nucleotide sequence ID" value="NZ_JBHUFV010000035.1"/>
</dbReference>
<comment type="caution">
    <text evidence="9">The sequence shown here is derived from an EMBL/GenBank/DDBJ whole genome shotgun (WGS) entry which is preliminary data.</text>
</comment>
<sequence length="186" mass="19145">MFRRWLSLTSYALAALLFAVNAAAMNAIEDLVAMGHDTTPSAVGWAADAYLIALAGVLIPLKARRSVFVSAVALFGLASLVIAFTEGAGLLIGARAVQGLAAAVALRAGLALLVAAFQGGRMWPLVAAVAAAIVVGYLGGVVWGAYVAEMFSYRWIFLANVVPVALVAATFVPRAPQQEMVGAPAS</sequence>
<dbReference type="Pfam" id="PF07690">
    <property type="entry name" value="MFS_1"/>
    <property type="match status" value="1"/>
</dbReference>
<feature type="transmembrane region" description="Helical" evidence="6">
    <location>
        <begin position="152"/>
        <end position="172"/>
    </location>
</feature>
<proteinExistence type="predicted"/>
<feature type="transmembrane region" description="Helical" evidence="6">
    <location>
        <begin position="42"/>
        <end position="59"/>
    </location>
</feature>
<evidence type="ECO:0000256" key="3">
    <source>
        <dbReference type="ARBA" id="ARBA00022692"/>
    </source>
</evidence>
<protein>
    <submittedName>
        <fullName evidence="9">MFS transporter</fullName>
    </submittedName>
</protein>
<evidence type="ECO:0000256" key="7">
    <source>
        <dbReference type="SAM" id="SignalP"/>
    </source>
</evidence>
<feature type="transmembrane region" description="Helical" evidence="6">
    <location>
        <begin position="124"/>
        <end position="146"/>
    </location>
</feature>
<keyword evidence="5 6" id="KW-0472">Membrane</keyword>
<feature type="transmembrane region" description="Helical" evidence="6">
    <location>
        <begin position="96"/>
        <end position="117"/>
    </location>
</feature>
<gene>
    <name evidence="9" type="ORF">ACFSKW_24165</name>
</gene>
<evidence type="ECO:0000313" key="10">
    <source>
        <dbReference type="Proteomes" id="UP001597368"/>
    </source>
</evidence>
<evidence type="ECO:0000256" key="2">
    <source>
        <dbReference type="ARBA" id="ARBA00022448"/>
    </source>
</evidence>
<dbReference type="PANTHER" id="PTHR42718:SF9">
    <property type="entry name" value="MAJOR FACILITATOR SUPERFAMILY MULTIDRUG TRANSPORTER MFSC"/>
    <property type="match status" value="1"/>
</dbReference>
<keyword evidence="7" id="KW-0732">Signal</keyword>
<keyword evidence="10" id="KW-1185">Reference proteome</keyword>
<accession>A0ABW4T0B5</accession>
<name>A0ABW4T0B5_9ACTN</name>
<dbReference type="PROSITE" id="PS50850">
    <property type="entry name" value="MFS"/>
    <property type="match status" value="1"/>
</dbReference>
<evidence type="ECO:0000259" key="8">
    <source>
        <dbReference type="PROSITE" id="PS50850"/>
    </source>
</evidence>
<dbReference type="Proteomes" id="UP001597368">
    <property type="component" value="Unassembled WGS sequence"/>
</dbReference>
<evidence type="ECO:0000256" key="4">
    <source>
        <dbReference type="ARBA" id="ARBA00022989"/>
    </source>
</evidence>
<keyword evidence="3 6" id="KW-0812">Transmembrane</keyword>
<dbReference type="InterPro" id="IPR036259">
    <property type="entry name" value="MFS_trans_sf"/>
</dbReference>
<evidence type="ECO:0000256" key="6">
    <source>
        <dbReference type="SAM" id="Phobius"/>
    </source>
</evidence>
<reference evidence="10" key="1">
    <citation type="journal article" date="2019" name="Int. J. Syst. Evol. Microbiol.">
        <title>The Global Catalogue of Microorganisms (GCM) 10K type strain sequencing project: providing services to taxonomists for standard genome sequencing and annotation.</title>
        <authorList>
            <consortium name="The Broad Institute Genomics Platform"/>
            <consortium name="The Broad Institute Genome Sequencing Center for Infectious Disease"/>
            <person name="Wu L."/>
            <person name="Ma J."/>
        </authorList>
    </citation>
    <scope>NUCLEOTIDE SEQUENCE [LARGE SCALE GENOMIC DNA]</scope>
    <source>
        <strain evidence="10">ICMP 6774ER</strain>
    </source>
</reference>